<feature type="transmembrane region" description="Helical" evidence="1">
    <location>
        <begin position="40"/>
        <end position="63"/>
    </location>
</feature>
<organism evidence="3 4">
    <name type="scientific">Thauera humireducens</name>
    <dbReference type="NCBI Taxonomy" id="1134435"/>
    <lineage>
        <taxon>Bacteria</taxon>
        <taxon>Pseudomonadati</taxon>
        <taxon>Pseudomonadota</taxon>
        <taxon>Betaproteobacteria</taxon>
        <taxon>Rhodocyclales</taxon>
        <taxon>Zoogloeaceae</taxon>
        <taxon>Thauera</taxon>
    </lineage>
</organism>
<dbReference type="Pfam" id="PF04116">
    <property type="entry name" value="FA_hydroxylase"/>
    <property type="match status" value="1"/>
</dbReference>
<dbReference type="STRING" id="1134435.AC731_002855"/>
<keyword evidence="4" id="KW-1185">Reference proteome</keyword>
<name>A0A140IDZ7_9RHOO</name>
<dbReference type="GO" id="GO:0016491">
    <property type="term" value="F:oxidoreductase activity"/>
    <property type="evidence" value="ECO:0007669"/>
    <property type="project" value="InterPro"/>
</dbReference>
<evidence type="ECO:0000259" key="2">
    <source>
        <dbReference type="Pfam" id="PF04116"/>
    </source>
</evidence>
<keyword evidence="1" id="KW-1133">Transmembrane helix</keyword>
<evidence type="ECO:0000313" key="3">
    <source>
        <dbReference type="EMBL" id="AMO35972.1"/>
    </source>
</evidence>
<proteinExistence type="predicted"/>
<gene>
    <name evidence="3" type="ORF">AC731_002855</name>
</gene>
<dbReference type="Proteomes" id="UP000036902">
    <property type="component" value="Chromosome"/>
</dbReference>
<protein>
    <submittedName>
        <fullName evidence="3">Fatty acid hydroxylase</fullName>
    </submittedName>
</protein>
<dbReference type="GO" id="GO:0008610">
    <property type="term" value="P:lipid biosynthetic process"/>
    <property type="evidence" value="ECO:0007669"/>
    <property type="project" value="InterPro"/>
</dbReference>
<feature type="domain" description="Fatty acid hydroxylase" evidence="2">
    <location>
        <begin position="45"/>
        <end position="175"/>
    </location>
</feature>
<feature type="transmembrane region" description="Helical" evidence="1">
    <location>
        <begin position="84"/>
        <end position="106"/>
    </location>
</feature>
<dbReference type="KEGG" id="thu:AC731_002855"/>
<dbReference type="GO" id="GO:0005506">
    <property type="term" value="F:iron ion binding"/>
    <property type="evidence" value="ECO:0007669"/>
    <property type="project" value="InterPro"/>
</dbReference>
<keyword evidence="1" id="KW-0812">Transmembrane</keyword>
<dbReference type="InterPro" id="IPR006694">
    <property type="entry name" value="Fatty_acid_hydroxylase"/>
</dbReference>
<dbReference type="EMBL" id="CP014646">
    <property type="protein sequence ID" value="AMO35972.1"/>
    <property type="molecule type" value="Genomic_DNA"/>
</dbReference>
<dbReference type="RefSeq" id="WP_048709116.1">
    <property type="nucleotide sequence ID" value="NZ_CP014646.1"/>
</dbReference>
<feature type="transmembrane region" description="Helical" evidence="1">
    <location>
        <begin position="12"/>
        <end position="34"/>
    </location>
</feature>
<dbReference type="AlphaFoldDB" id="A0A140IDZ7"/>
<accession>A0A140IDZ7</accession>
<keyword evidence="1" id="KW-0472">Membrane</keyword>
<sequence length="180" mass="19098">MAEPVLLRCALPYPASLAAPALGVLAAGLGWPAGAGGWEVAVAVLAGLIAWTLLEYVLHRFVLHGVEPFRAWHLVHHRDPSQPIRVPLAFSAALVVTVLGLSTALLGTDSLAAPLSVGLLIGDMLQETVHQGLHAQGVFGLSLVRLSAHHGHHHHVDERAAFGTITTFWDRCFGTMPRSG</sequence>
<reference evidence="4" key="1">
    <citation type="submission" date="2016-03" db="EMBL/GenBank/DDBJ databases">
        <authorList>
            <person name="Ma C."/>
            <person name="Zhou S."/>
            <person name="Yang G."/>
        </authorList>
    </citation>
    <scope>NUCLEOTIDE SEQUENCE [LARGE SCALE GENOMIC DNA]</scope>
    <source>
        <strain evidence="4">SgZ-1</strain>
    </source>
</reference>
<evidence type="ECO:0000313" key="4">
    <source>
        <dbReference type="Proteomes" id="UP000036902"/>
    </source>
</evidence>
<evidence type="ECO:0000256" key="1">
    <source>
        <dbReference type="SAM" id="Phobius"/>
    </source>
</evidence>